<keyword evidence="1" id="KW-0677">Repeat</keyword>
<proteinExistence type="predicted"/>
<evidence type="ECO:0000313" key="4">
    <source>
        <dbReference type="Proteomes" id="UP000807769"/>
    </source>
</evidence>
<dbReference type="Proteomes" id="UP000807769">
    <property type="component" value="Unassembled WGS sequence"/>
</dbReference>
<name>A0A9P7JIV3_9AGAM</name>
<feature type="non-terminal residue" evidence="3">
    <location>
        <position position="156"/>
    </location>
</feature>
<feature type="domain" description="Nephrocystin 3-like N-terminal" evidence="2">
    <location>
        <begin position="42"/>
        <end position="153"/>
    </location>
</feature>
<sequence>MEGTWEKLSQVAVLGAKYDSPECQPHLKCLEGTRVDILKLIQGLLDEQKKCQIIWLHGMAGIRKSAVAFTVAEMMKGLKMTEEMKIETRLMGMFFFLHKHMNCSTTGHFFAALAYQLATNFPSIQKDVNRAIHKNPVILNPNNSLRNQMKMLFHQP</sequence>
<dbReference type="OrthoDB" id="2928561at2759"/>
<dbReference type="EMBL" id="JABBWG010000002">
    <property type="protein sequence ID" value="KAG1825460.1"/>
    <property type="molecule type" value="Genomic_DNA"/>
</dbReference>
<protein>
    <recommendedName>
        <fullName evidence="2">Nephrocystin 3-like N-terminal domain-containing protein</fullName>
    </recommendedName>
</protein>
<evidence type="ECO:0000259" key="2">
    <source>
        <dbReference type="Pfam" id="PF24883"/>
    </source>
</evidence>
<gene>
    <name evidence="3" type="ORF">BJ212DRAFT_1259970</name>
</gene>
<comment type="caution">
    <text evidence="3">The sequence shown here is derived from an EMBL/GenBank/DDBJ whole genome shotgun (WGS) entry which is preliminary data.</text>
</comment>
<evidence type="ECO:0000313" key="3">
    <source>
        <dbReference type="EMBL" id="KAG1825460.1"/>
    </source>
</evidence>
<evidence type="ECO:0000256" key="1">
    <source>
        <dbReference type="ARBA" id="ARBA00022737"/>
    </source>
</evidence>
<dbReference type="InterPro" id="IPR056884">
    <property type="entry name" value="NPHP3-like_N"/>
</dbReference>
<dbReference type="AlphaFoldDB" id="A0A9P7JIV3"/>
<keyword evidence="4" id="KW-1185">Reference proteome</keyword>
<dbReference type="GeneID" id="64624088"/>
<dbReference type="RefSeq" id="XP_041198713.1">
    <property type="nucleotide sequence ID" value="XM_041330071.1"/>
</dbReference>
<accession>A0A9P7JIV3</accession>
<dbReference type="Pfam" id="PF24883">
    <property type="entry name" value="NPHP3_N"/>
    <property type="match status" value="1"/>
</dbReference>
<reference evidence="3" key="1">
    <citation type="journal article" date="2020" name="New Phytol.">
        <title>Comparative genomics reveals dynamic genome evolution in host specialist ectomycorrhizal fungi.</title>
        <authorList>
            <person name="Lofgren L.A."/>
            <person name="Nguyen N.H."/>
            <person name="Vilgalys R."/>
            <person name="Ruytinx J."/>
            <person name="Liao H.L."/>
            <person name="Branco S."/>
            <person name="Kuo A."/>
            <person name="LaButti K."/>
            <person name="Lipzen A."/>
            <person name="Andreopoulos W."/>
            <person name="Pangilinan J."/>
            <person name="Riley R."/>
            <person name="Hundley H."/>
            <person name="Na H."/>
            <person name="Barry K."/>
            <person name="Grigoriev I.V."/>
            <person name="Stajich J.E."/>
            <person name="Kennedy P.G."/>
        </authorList>
    </citation>
    <scope>NUCLEOTIDE SEQUENCE</scope>
    <source>
        <strain evidence="3">MN1</strain>
    </source>
</reference>
<organism evidence="3 4">
    <name type="scientific">Suillus subaureus</name>
    <dbReference type="NCBI Taxonomy" id="48587"/>
    <lineage>
        <taxon>Eukaryota</taxon>
        <taxon>Fungi</taxon>
        <taxon>Dikarya</taxon>
        <taxon>Basidiomycota</taxon>
        <taxon>Agaricomycotina</taxon>
        <taxon>Agaricomycetes</taxon>
        <taxon>Agaricomycetidae</taxon>
        <taxon>Boletales</taxon>
        <taxon>Suillineae</taxon>
        <taxon>Suillaceae</taxon>
        <taxon>Suillus</taxon>
    </lineage>
</organism>